<dbReference type="PROSITE" id="PS50005">
    <property type="entry name" value="TPR"/>
    <property type="match status" value="1"/>
</dbReference>
<dbReference type="EMBL" id="FOMR01000007">
    <property type="protein sequence ID" value="SFE04919.1"/>
    <property type="molecule type" value="Genomic_DNA"/>
</dbReference>
<keyword evidence="1" id="KW-0802">TPR repeat</keyword>
<dbReference type="InterPro" id="IPR019734">
    <property type="entry name" value="TPR_rpt"/>
</dbReference>
<keyword evidence="3" id="KW-1185">Reference proteome</keyword>
<gene>
    <name evidence="2" type="ORF">SAMN05216238_107200</name>
</gene>
<proteinExistence type="predicted"/>
<dbReference type="STRING" id="640948.SAMN05216238_107200"/>
<accession>A0A1I1XC10</accession>
<protein>
    <submittedName>
        <fullName evidence="2">Uncharacterized protein</fullName>
    </submittedName>
</protein>
<dbReference type="AlphaFoldDB" id="A0A1I1XC10"/>
<feature type="repeat" description="TPR" evidence="1">
    <location>
        <begin position="412"/>
        <end position="445"/>
    </location>
</feature>
<dbReference type="Gene3D" id="1.25.40.10">
    <property type="entry name" value="Tetratricopeptide repeat domain"/>
    <property type="match status" value="1"/>
</dbReference>
<dbReference type="Proteomes" id="UP000199474">
    <property type="component" value="Unassembled WGS sequence"/>
</dbReference>
<organism evidence="2 3">
    <name type="scientific">Lentibacillus persicus</name>
    <dbReference type="NCBI Taxonomy" id="640948"/>
    <lineage>
        <taxon>Bacteria</taxon>
        <taxon>Bacillati</taxon>
        <taxon>Bacillota</taxon>
        <taxon>Bacilli</taxon>
        <taxon>Bacillales</taxon>
        <taxon>Bacillaceae</taxon>
        <taxon>Lentibacillus</taxon>
    </lineage>
</organism>
<evidence type="ECO:0000313" key="2">
    <source>
        <dbReference type="EMBL" id="SFE04919.1"/>
    </source>
</evidence>
<dbReference type="SUPFAM" id="SSF48452">
    <property type="entry name" value="TPR-like"/>
    <property type="match status" value="1"/>
</dbReference>
<name>A0A1I1XC10_9BACI</name>
<reference evidence="3" key="1">
    <citation type="submission" date="2016-10" db="EMBL/GenBank/DDBJ databases">
        <authorList>
            <person name="Varghese N."/>
            <person name="Submissions S."/>
        </authorList>
    </citation>
    <scope>NUCLEOTIDE SEQUENCE [LARGE SCALE GENOMIC DNA]</scope>
    <source>
        <strain evidence="3">DSM 22530</strain>
    </source>
</reference>
<evidence type="ECO:0000313" key="3">
    <source>
        <dbReference type="Proteomes" id="UP000199474"/>
    </source>
</evidence>
<sequence>MYVTIVKKGQVNWYMHSNQFRIYTSRQKPVELKAERVALHLGSQIIEAATKHNEIYYLFFYKNNFLTAAKAKKLKRHSFIANAFVQGMVFNAPHPFIDELLAHSHPRRVNQFDPFLKKLDKQYTPHEKAFILTFFESFISKKRLFDEIKSIFYSFRRNGQNFLAYKIVRVLMDFTPEHSLVKELSNDWSYRKYAKLYNEASEEILNHDLIFAEKVFYYQRHKQDDARDLVMLLNEQSRWMELAALYGERFIADPSDDNYDSLKQQLDRHMDNEQIMVSLEYLYDQLPRYAPLNQDLLHTYIQQQRIDRVLAVYQKSVTTLVIEDTELLRGMLEQLDLTSRSFSSEELQTLFELTLALNTKTAEHLIHTYTKTLLNLYKPSEIKELLKPYIEYRAVHPVYQKMNAFIRFKDDLDHMQQLGELYYEFKQFDEAIDCFSWDTELNPDDPRPLKWLSKIYQERGMTQESEAYRQLLVNQQRKA</sequence>
<evidence type="ECO:0000256" key="1">
    <source>
        <dbReference type="PROSITE-ProRule" id="PRU00339"/>
    </source>
</evidence>
<dbReference type="InterPro" id="IPR011990">
    <property type="entry name" value="TPR-like_helical_dom_sf"/>
</dbReference>